<evidence type="ECO:0000313" key="2">
    <source>
        <dbReference type="Proteomes" id="UP001629113"/>
    </source>
</evidence>
<sequence length="511" mass="58515">MRIPSTRTSPDTILCWPIFQGNYPQDCLVNTIFGAEDAPDQDHPSHGQVPTRNIGRCASSLLYREDNIPLLVERFIALVHIKNPLLDIAALRRNAKMVAENGPSWDGVSCLVLLACALGSLAQPLKVEWPQQHDLSIDEPSLQSTSHSRDDLETAGSYYILARKRIGLLSNGIVRSQCYFWSGVYLMYTINPVEAWQNFLQSSTTQHAYLKGRQSHSKDGAQRSQDRQLEQRLYWSCFKSECELRVELQLPESSIASIRYPDMFPSPPDPASPVTAEVNFSEQDFNIDSPMSQVSSVSNSQMQQQSWYYYLTEIALRRIANRVLNAFYKNELSLNMPLASMINHANNFEAESLQWHAGLPDVLQFDPDHLENPPTEELPYYIWARFLEMRHWIYLPFIFYAVHHGPEDPYLDEIQPMVNKGFKHVFACIEGLALRHRHHGIWFGLRGSTAAAFILVATVKCGHINVPSNWRDAIRSHIAELRYWENESPDIKEAKRILEEMLEELPSELIC</sequence>
<proteinExistence type="predicted"/>
<dbReference type="PANTHER" id="PTHR47785">
    <property type="entry name" value="ZN(II)2CYS6 TRANSCRIPTION FACTOR (EUROFUNG)-RELATED-RELATED"/>
    <property type="match status" value="1"/>
</dbReference>
<evidence type="ECO:0000313" key="1">
    <source>
        <dbReference type="EMBL" id="KAL3418702.1"/>
    </source>
</evidence>
<name>A0ABR4P6A7_9HELO</name>
<dbReference type="CDD" id="cd12148">
    <property type="entry name" value="fungal_TF_MHR"/>
    <property type="match status" value="1"/>
</dbReference>
<dbReference type="InterPro" id="IPR053181">
    <property type="entry name" value="EcdB-like_regulator"/>
</dbReference>
<dbReference type="EMBL" id="JBFCZG010000009">
    <property type="protein sequence ID" value="KAL3418702.1"/>
    <property type="molecule type" value="Genomic_DNA"/>
</dbReference>
<gene>
    <name evidence="1" type="ORF">PVAG01_10418</name>
</gene>
<keyword evidence="2" id="KW-1185">Reference proteome</keyword>
<reference evidence="1 2" key="1">
    <citation type="submission" date="2024-06" db="EMBL/GenBank/DDBJ databases">
        <title>Complete genome of Phlyctema vagabunda strain 19-DSS-EL-015.</title>
        <authorList>
            <person name="Fiorenzani C."/>
        </authorList>
    </citation>
    <scope>NUCLEOTIDE SEQUENCE [LARGE SCALE GENOMIC DNA]</scope>
    <source>
        <strain evidence="1 2">19-DSS-EL-015</strain>
    </source>
</reference>
<comment type="caution">
    <text evidence="1">The sequence shown here is derived from an EMBL/GenBank/DDBJ whole genome shotgun (WGS) entry which is preliminary data.</text>
</comment>
<dbReference type="Proteomes" id="UP001629113">
    <property type="component" value="Unassembled WGS sequence"/>
</dbReference>
<dbReference type="PANTHER" id="PTHR47785:SF5">
    <property type="entry name" value="ZN(II)2CYS6 TRANSCRIPTION FACTOR (EUROFUNG)"/>
    <property type="match status" value="1"/>
</dbReference>
<accession>A0ABR4P6A7</accession>
<organism evidence="1 2">
    <name type="scientific">Phlyctema vagabunda</name>
    <dbReference type="NCBI Taxonomy" id="108571"/>
    <lineage>
        <taxon>Eukaryota</taxon>
        <taxon>Fungi</taxon>
        <taxon>Dikarya</taxon>
        <taxon>Ascomycota</taxon>
        <taxon>Pezizomycotina</taxon>
        <taxon>Leotiomycetes</taxon>
        <taxon>Helotiales</taxon>
        <taxon>Dermateaceae</taxon>
        <taxon>Phlyctema</taxon>
    </lineage>
</organism>
<protein>
    <submittedName>
        <fullName evidence="1">Vegetative cell wall protein gp1</fullName>
    </submittedName>
</protein>